<dbReference type="RefSeq" id="WP_249249329.1">
    <property type="nucleotide sequence ID" value="NZ_JAKIKT010000004.1"/>
</dbReference>
<evidence type="ECO:0000313" key="2">
    <source>
        <dbReference type="Proteomes" id="UP001202831"/>
    </source>
</evidence>
<organism evidence="1 2">
    <name type="scientific">Shewanella corallii</name>
    <dbReference type="NCBI Taxonomy" id="560080"/>
    <lineage>
        <taxon>Bacteria</taxon>
        <taxon>Pseudomonadati</taxon>
        <taxon>Pseudomonadota</taxon>
        <taxon>Gammaproteobacteria</taxon>
        <taxon>Alteromonadales</taxon>
        <taxon>Shewanellaceae</taxon>
        <taxon>Shewanella</taxon>
    </lineage>
</organism>
<sequence>MMKKQSSPSVNLSIYSFIAFVMTAIPCSDNVFAEEFQQAYAPISVGDIGFMIPIERQPSESGYFATTDGGDSWILEWEAVSGATRYKIEYFKDGVWQAISSDEQSNRINVAKDKGTEFRVSACDVYGCSDWVGVTTRISGPVLVNRFSKSSDITELNQSVVISWDVSSATKITVSSSNGNEVISYSGLGSHSFPVTGLTQFRMIAEGFNGSIEQSIFVSPTKSSISQEQPTQDRYLQPILRTVIEAGMQPIEKALVTLIDGVEQINVFPQYSEVITRVSNSGDIIWEAPTDGLVVNKPIYLVDNKTLIYSVSSDINRGKVCRINIDGTQRFCLDRIEGSSFLPIVSSPLYINGSILFVDSFGSIYEVSKNLESSTLKLLGRVSLEQGDTVVSTPVFDPQSDELVVRTKYGLLIGIPLSIGTPSLMTKSKSLFRTFDYSSSGSLSPRWQRSLNLAGDNQ</sequence>
<dbReference type="SUPFAM" id="SSF69304">
    <property type="entry name" value="Tricorn protease N-terminal domain"/>
    <property type="match status" value="1"/>
</dbReference>
<name>A0ABT0N8F8_9GAMM</name>
<protein>
    <submittedName>
        <fullName evidence="1">Uncharacterized protein</fullName>
    </submittedName>
</protein>
<dbReference type="Proteomes" id="UP001202831">
    <property type="component" value="Unassembled WGS sequence"/>
</dbReference>
<accession>A0ABT0N8F8</accession>
<dbReference type="Gene3D" id="2.60.40.10">
    <property type="entry name" value="Immunoglobulins"/>
    <property type="match status" value="1"/>
</dbReference>
<keyword evidence="2" id="KW-1185">Reference proteome</keyword>
<gene>
    <name evidence="1" type="ORF">L2725_12840</name>
</gene>
<dbReference type="InterPro" id="IPR013783">
    <property type="entry name" value="Ig-like_fold"/>
</dbReference>
<reference evidence="1 2" key="1">
    <citation type="submission" date="2022-01" db="EMBL/GenBank/DDBJ databases">
        <title>Whole genome-based taxonomy of the Shewanellaceae.</title>
        <authorList>
            <person name="Martin-Rodriguez A.J."/>
        </authorList>
    </citation>
    <scope>NUCLEOTIDE SEQUENCE [LARGE SCALE GENOMIC DNA]</scope>
    <source>
        <strain evidence="1 2">DSM 21332</strain>
    </source>
</reference>
<dbReference type="EMBL" id="JAKIKT010000004">
    <property type="protein sequence ID" value="MCL2914655.1"/>
    <property type="molecule type" value="Genomic_DNA"/>
</dbReference>
<evidence type="ECO:0000313" key="1">
    <source>
        <dbReference type="EMBL" id="MCL2914655.1"/>
    </source>
</evidence>
<comment type="caution">
    <text evidence="1">The sequence shown here is derived from an EMBL/GenBank/DDBJ whole genome shotgun (WGS) entry which is preliminary data.</text>
</comment>
<proteinExistence type="predicted"/>